<proteinExistence type="predicted"/>
<dbReference type="Gene3D" id="3.30.70.1230">
    <property type="entry name" value="Nucleotide cyclase"/>
    <property type="match status" value="1"/>
</dbReference>
<evidence type="ECO:0000313" key="3">
    <source>
        <dbReference type="EnsemblProtists" id="EKX45148"/>
    </source>
</evidence>
<dbReference type="eggNOG" id="KOG1023">
    <property type="taxonomic scope" value="Eukaryota"/>
</dbReference>
<dbReference type="PANTHER" id="PTHR45655:SF13">
    <property type="entry name" value="SOLUBLE GUANYLATE CYCLASE GCY-32-RELATED"/>
    <property type="match status" value="1"/>
</dbReference>
<dbReference type="GO" id="GO:0004383">
    <property type="term" value="F:guanylate cyclase activity"/>
    <property type="evidence" value="ECO:0007669"/>
    <property type="project" value="TreeGrafter"/>
</dbReference>
<dbReference type="SUPFAM" id="SSF55073">
    <property type="entry name" value="Nucleotide cyclase"/>
    <property type="match status" value="1"/>
</dbReference>
<feature type="non-terminal residue" evidence="2">
    <location>
        <position position="1"/>
    </location>
</feature>
<accession>L1J9B6</accession>
<dbReference type="InterPro" id="IPR001054">
    <property type="entry name" value="A/G_cyclase"/>
</dbReference>
<dbReference type="Proteomes" id="UP000011087">
    <property type="component" value="Unassembled WGS sequence"/>
</dbReference>
<reference evidence="3" key="3">
    <citation type="submission" date="2015-06" db="UniProtKB">
        <authorList>
            <consortium name="EnsemblProtists"/>
        </authorList>
    </citation>
    <scope>IDENTIFICATION</scope>
</reference>
<dbReference type="HOGENOM" id="CLU_001072_6_2_1"/>
<dbReference type="EMBL" id="JH993000">
    <property type="protein sequence ID" value="EKX45148.1"/>
    <property type="molecule type" value="Genomic_DNA"/>
</dbReference>
<dbReference type="KEGG" id="gtt:GUITHDRAFT_50592"/>
<sequence length="118" mass="13361">FEIFNLMDDVFKVFDHLVSMSGMYKYQHVGDWYIITCPRAANPFAEQEQRKPYPHDYVTSMVQLASCLQLACKGYDYKGTQLSLKVGVHFGSAAGAVIGVHRSFYCVYGDTINTTARM</sequence>
<reference evidence="2 4" key="1">
    <citation type="journal article" date="2012" name="Nature">
        <title>Algal genomes reveal evolutionary mosaicism and the fate of nucleomorphs.</title>
        <authorList>
            <consortium name="DOE Joint Genome Institute"/>
            <person name="Curtis B.A."/>
            <person name="Tanifuji G."/>
            <person name="Burki F."/>
            <person name="Gruber A."/>
            <person name="Irimia M."/>
            <person name="Maruyama S."/>
            <person name="Arias M.C."/>
            <person name="Ball S.G."/>
            <person name="Gile G.H."/>
            <person name="Hirakawa Y."/>
            <person name="Hopkins J.F."/>
            <person name="Kuo A."/>
            <person name="Rensing S.A."/>
            <person name="Schmutz J."/>
            <person name="Symeonidi A."/>
            <person name="Elias M."/>
            <person name="Eveleigh R.J."/>
            <person name="Herman E.K."/>
            <person name="Klute M.J."/>
            <person name="Nakayama T."/>
            <person name="Obornik M."/>
            <person name="Reyes-Prieto A."/>
            <person name="Armbrust E.V."/>
            <person name="Aves S.J."/>
            <person name="Beiko R.G."/>
            <person name="Coutinho P."/>
            <person name="Dacks J.B."/>
            <person name="Durnford D.G."/>
            <person name="Fast N.M."/>
            <person name="Green B.R."/>
            <person name="Grisdale C.J."/>
            <person name="Hempel F."/>
            <person name="Henrissat B."/>
            <person name="Hoppner M.P."/>
            <person name="Ishida K."/>
            <person name="Kim E."/>
            <person name="Koreny L."/>
            <person name="Kroth P.G."/>
            <person name="Liu Y."/>
            <person name="Malik S.B."/>
            <person name="Maier U.G."/>
            <person name="McRose D."/>
            <person name="Mock T."/>
            <person name="Neilson J.A."/>
            <person name="Onodera N.T."/>
            <person name="Poole A.M."/>
            <person name="Pritham E.J."/>
            <person name="Richards T.A."/>
            <person name="Rocap G."/>
            <person name="Roy S.W."/>
            <person name="Sarai C."/>
            <person name="Schaack S."/>
            <person name="Shirato S."/>
            <person name="Slamovits C.H."/>
            <person name="Spencer D.F."/>
            <person name="Suzuki S."/>
            <person name="Worden A.Z."/>
            <person name="Zauner S."/>
            <person name="Barry K."/>
            <person name="Bell C."/>
            <person name="Bharti A.K."/>
            <person name="Crow J.A."/>
            <person name="Grimwood J."/>
            <person name="Kramer R."/>
            <person name="Lindquist E."/>
            <person name="Lucas S."/>
            <person name="Salamov A."/>
            <person name="McFadden G.I."/>
            <person name="Lane C.E."/>
            <person name="Keeling P.J."/>
            <person name="Gray M.W."/>
            <person name="Grigoriev I.V."/>
            <person name="Archibald J.M."/>
        </authorList>
    </citation>
    <scope>NUCLEOTIDE SEQUENCE</scope>
    <source>
        <strain evidence="2 4">CCMP2712</strain>
    </source>
</reference>
<dbReference type="PROSITE" id="PS50125">
    <property type="entry name" value="GUANYLATE_CYCLASE_2"/>
    <property type="match status" value="1"/>
</dbReference>
<feature type="domain" description="Guanylate cyclase" evidence="1">
    <location>
        <begin position="1"/>
        <end position="118"/>
    </location>
</feature>
<dbReference type="PANTHER" id="PTHR45655">
    <property type="entry name" value="GUANYLATE CYCLASE SOLUBLE SUBUNIT BETA-2"/>
    <property type="match status" value="1"/>
</dbReference>
<reference evidence="4" key="2">
    <citation type="submission" date="2012-11" db="EMBL/GenBank/DDBJ databases">
        <authorList>
            <person name="Kuo A."/>
            <person name="Curtis B.A."/>
            <person name="Tanifuji G."/>
            <person name="Burki F."/>
            <person name="Gruber A."/>
            <person name="Irimia M."/>
            <person name="Maruyama S."/>
            <person name="Arias M.C."/>
            <person name="Ball S.G."/>
            <person name="Gile G.H."/>
            <person name="Hirakawa Y."/>
            <person name="Hopkins J.F."/>
            <person name="Rensing S.A."/>
            <person name="Schmutz J."/>
            <person name="Symeonidi A."/>
            <person name="Elias M."/>
            <person name="Eveleigh R.J."/>
            <person name="Herman E.K."/>
            <person name="Klute M.J."/>
            <person name="Nakayama T."/>
            <person name="Obornik M."/>
            <person name="Reyes-Prieto A."/>
            <person name="Armbrust E.V."/>
            <person name="Aves S.J."/>
            <person name="Beiko R.G."/>
            <person name="Coutinho P."/>
            <person name="Dacks J.B."/>
            <person name="Durnford D.G."/>
            <person name="Fast N.M."/>
            <person name="Green B.R."/>
            <person name="Grisdale C."/>
            <person name="Hempe F."/>
            <person name="Henrissat B."/>
            <person name="Hoppner M.P."/>
            <person name="Ishida K.-I."/>
            <person name="Kim E."/>
            <person name="Koreny L."/>
            <person name="Kroth P.G."/>
            <person name="Liu Y."/>
            <person name="Malik S.-B."/>
            <person name="Maier U.G."/>
            <person name="McRose D."/>
            <person name="Mock T."/>
            <person name="Neilson J.A."/>
            <person name="Onodera N.T."/>
            <person name="Poole A.M."/>
            <person name="Pritham E.J."/>
            <person name="Richards T.A."/>
            <person name="Rocap G."/>
            <person name="Roy S.W."/>
            <person name="Sarai C."/>
            <person name="Schaack S."/>
            <person name="Shirato S."/>
            <person name="Slamovits C.H."/>
            <person name="Spencer D.F."/>
            <person name="Suzuki S."/>
            <person name="Worden A.Z."/>
            <person name="Zauner S."/>
            <person name="Barry K."/>
            <person name="Bell C."/>
            <person name="Bharti A.K."/>
            <person name="Crow J.A."/>
            <person name="Grimwood J."/>
            <person name="Kramer R."/>
            <person name="Lindquist E."/>
            <person name="Lucas S."/>
            <person name="Salamov A."/>
            <person name="McFadden G.I."/>
            <person name="Lane C.E."/>
            <person name="Keeling P.J."/>
            <person name="Gray M.W."/>
            <person name="Grigoriev I.V."/>
            <person name="Archibald J.M."/>
        </authorList>
    </citation>
    <scope>NUCLEOTIDE SEQUENCE</scope>
    <source>
        <strain evidence="4">CCMP2712</strain>
    </source>
</reference>
<dbReference type="OrthoDB" id="10468250at2759"/>
<gene>
    <name evidence="2" type="ORF">GUITHDRAFT_50592</name>
</gene>
<dbReference type="GO" id="GO:0019934">
    <property type="term" value="P:cGMP-mediated signaling"/>
    <property type="evidence" value="ECO:0007669"/>
    <property type="project" value="TreeGrafter"/>
</dbReference>
<evidence type="ECO:0000259" key="1">
    <source>
        <dbReference type="PROSITE" id="PS50125"/>
    </source>
</evidence>
<keyword evidence="4" id="KW-1185">Reference proteome</keyword>
<feature type="non-terminal residue" evidence="2">
    <location>
        <position position="118"/>
    </location>
</feature>
<dbReference type="InterPro" id="IPR029787">
    <property type="entry name" value="Nucleotide_cyclase"/>
</dbReference>
<dbReference type="PaxDb" id="55529-EKX45148"/>
<name>L1J9B6_GUITC</name>
<dbReference type="RefSeq" id="XP_005832128.1">
    <property type="nucleotide sequence ID" value="XM_005832071.1"/>
</dbReference>
<dbReference type="Pfam" id="PF00211">
    <property type="entry name" value="Guanylate_cyc"/>
    <property type="match status" value="1"/>
</dbReference>
<dbReference type="STRING" id="905079.L1J9B6"/>
<dbReference type="EnsemblProtists" id="EKX45148">
    <property type="protein sequence ID" value="EKX45148"/>
    <property type="gene ID" value="GUITHDRAFT_50592"/>
</dbReference>
<dbReference type="AlphaFoldDB" id="L1J9B6"/>
<dbReference type="GO" id="GO:0008074">
    <property type="term" value="C:guanylate cyclase complex, soluble"/>
    <property type="evidence" value="ECO:0007669"/>
    <property type="project" value="TreeGrafter"/>
</dbReference>
<dbReference type="GO" id="GO:0070482">
    <property type="term" value="P:response to oxygen levels"/>
    <property type="evidence" value="ECO:0007669"/>
    <property type="project" value="TreeGrafter"/>
</dbReference>
<dbReference type="CDD" id="cd07302">
    <property type="entry name" value="CHD"/>
    <property type="match status" value="1"/>
</dbReference>
<dbReference type="GeneID" id="17301941"/>
<organism evidence="2">
    <name type="scientific">Guillardia theta (strain CCMP2712)</name>
    <name type="common">Cryptophyte</name>
    <dbReference type="NCBI Taxonomy" id="905079"/>
    <lineage>
        <taxon>Eukaryota</taxon>
        <taxon>Cryptophyceae</taxon>
        <taxon>Pyrenomonadales</taxon>
        <taxon>Geminigeraceae</taxon>
        <taxon>Guillardia</taxon>
    </lineage>
</organism>
<evidence type="ECO:0000313" key="2">
    <source>
        <dbReference type="EMBL" id="EKX45148.1"/>
    </source>
</evidence>
<evidence type="ECO:0000313" key="4">
    <source>
        <dbReference type="Proteomes" id="UP000011087"/>
    </source>
</evidence>
<protein>
    <recommendedName>
        <fullName evidence="1">Guanylate cyclase domain-containing protein</fullName>
    </recommendedName>
</protein>